<evidence type="ECO:0000256" key="1">
    <source>
        <dbReference type="ARBA" id="ARBA00004147"/>
    </source>
</evidence>
<comment type="function">
    <text evidence="14 15">ATP-dependent DNA 3'-5' helicase required for initiation of viral DNA replication. It forms a complex with the viral E2 protein. The E1-E2 complex binds to the replication origin which contains binding sites for both proteins. During the initial step, a dimer of E1 interacts with a dimer of protein E2 leading to a complex that binds the viral origin of replication with high specificity. Then, a second dimer of E1 displaces the E2 dimer in an ATP-dependent manner to form the E1 tetramer. Following this, two E1 monomers are added to each half of the site, which results in the formation of two E1 trimers on the viral ori. Subsequently, two hexamers will be created. The double hexamer acts as a bi-directional helicase machinery and unwinds the viral DNA and then recruits the host DNA polymerase to start replication.</text>
</comment>
<feature type="region of interest" description="Disordered" evidence="17">
    <location>
        <begin position="601"/>
        <end position="625"/>
    </location>
</feature>
<dbReference type="GO" id="GO:0005524">
    <property type="term" value="F:ATP binding"/>
    <property type="evidence" value="ECO:0007669"/>
    <property type="project" value="UniProtKB-UniRule"/>
</dbReference>
<feature type="compositionally biased region" description="Acidic residues" evidence="17">
    <location>
        <begin position="30"/>
        <end position="39"/>
    </location>
</feature>
<keyword evidence="15" id="KW-0832">Ubl conjugation</keyword>
<keyword evidence="7 15" id="KW-0378">Hydrolase</keyword>
<proteinExistence type="inferred from homology"/>
<dbReference type="InterPro" id="IPR037102">
    <property type="entry name" value="Znf_lg_T-Ag_D1_dom_sf"/>
</dbReference>
<dbReference type="InterPro" id="IPR001177">
    <property type="entry name" value="PPV_DNA_helicase_E1_C"/>
</dbReference>
<comment type="PTM">
    <text evidence="15">Sumoylated.</text>
</comment>
<dbReference type="KEGG" id="vg:11175070"/>
<dbReference type="EMBL" id="HQ262536">
    <property type="protein sequence ID" value="AEO16192.1"/>
    <property type="molecule type" value="Genomic_DNA"/>
</dbReference>
<comment type="PTM">
    <text evidence="15">Phosphorylated.</text>
</comment>
<feature type="region of interest" description="Disordered" evidence="17">
    <location>
        <begin position="141"/>
        <end position="167"/>
    </location>
</feature>
<dbReference type="HAMAP" id="MF_04000">
    <property type="entry name" value="PPV_E1"/>
    <property type="match status" value="1"/>
</dbReference>
<keyword evidence="10 15" id="KW-0238">DNA-binding</keyword>
<name>G3DRD9_9PAPI</name>
<dbReference type="Gene3D" id="1.10.10.510">
    <property type="entry name" value="Zinc finger, large T-antigen D1 domain"/>
    <property type="match status" value="1"/>
</dbReference>
<evidence type="ECO:0000313" key="20">
    <source>
        <dbReference type="Proteomes" id="UP000116989"/>
    </source>
</evidence>
<comment type="subcellular location">
    <subcellularLocation>
        <location evidence="1 15">Host nucleus</location>
    </subcellularLocation>
</comment>
<dbReference type="Pfam" id="PF20450">
    <property type="entry name" value="PPV_E1_DBD"/>
    <property type="match status" value="1"/>
</dbReference>
<keyword evidence="6 15" id="KW-0547">Nucleotide-binding</keyword>
<dbReference type="RefSeq" id="YP_004857844.1">
    <property type="nucleotide sequence ID" value="NC_016014.1"/>
</dbReference>
<evidence type="ECO:0000256" key="6">
    <source>
        <dbReference type="ARBA" id="ARBA00022741"/>
    </source>
</evidence>
<feature type="compositionally biased region" description="Basic and acidic residues" evidence="17">
    <location>
        <begin position="143"/>
        <end position="153"/>
    </location>
</feature>
<feature type="short sequence motif" description="Nuclear localization signal" evidence="15">
    <location>
        <begin position="75"/>
        <end position="77"/>
    </location>
</feature>
<feature type="short sequence motif" description="Nuclear export signal" evidence="15">
    <location>
        <begin position="88"/>
        <end position="97"/>
    </location>
</feature>
<dbReference type="GO" id="GO:0016887">
    <property type="term" value="F:ATP hydrolysis activity"/>
    <property type="evidence" value="ECO:0007669"/>
    <property type="project" value="RHEA"/>
</dbReference>
<feature type="cross-link" description="Glycyl lysine isopeptide (Lys-Gly) (interchain with G-Cter in SUMO)" evidence="15">
    <location>
        <position position="534"/>
    </location>
</feature>
<dbReference type="OrthoDB" id="4795at10239"/>
<evidence type="ECO:0000256" key="9">
    <source>
        <dbReference type="ARBA" id="ARBA00022840"/>
    </source>
</evidence>
<dbReference type="GO" id="GO:0006260">
    <property type="term" value="P:DNA replication"/>
    <property type="evidence" value="ECO:0007669"/>
    <property type="project" value="UniProtKB-UniRule"/>
</dbReference>
<dbReference type="InterPro" id="IPR014015">
    <property type="entry name" value="Helicase_SF3_DNA-vir"/>
</dbReference>
<dbReference type="InterPro" id="IPR027417">
    <property type="entry name" value="P-loop_NTPase"/>
</dbReference>
<keyword evidence="8 15" id="KW-0347">Helicase</keyword>
<keyword evidence="15" id="KW-1017">Isopeptide bond</keyword>
<organism evidence="19 20">
    <name type="scientific">Canis familiaris papillomavirus 8</name>
    <dbReference type="NCBI Taxonomy" id="1081055"/>
    <lineage>
        <taxon>Viruses</taxon>
        <taxon>Monodnaviria</taxon>
        <taxon>Shotokuvirae</taxon>
        <taxon>Cossaviricota</taxon>
        <taxon>Papovaviricetes</taxon>
        <taxon>Zurhausenvirales</taxon>
        <taxon>Papillomaviridae</taxon>
        <taxon>Firstpapillomavirinae</taxon>
        <taxon>Chipapillomavirus</taxon>
        <taxon>Chipapillomavirus 3</taxon>
    </lineage>
</organism>
<feature type="binding site" evidence="15">
    <location>
        <begin position="453"/>
        <end position="460"/>
    </location>
    <ligand>
        <name>ATP</name>
        <dbReference type="ChEBI" id="CHEBI:30616"/>
    </ligand>
</feature>
<dbReference type="InterPro" id="IPR046935">
    <property type="entry name" value="PPV_E1_DBD_sf"/>
</dbReference>
<feature type="domain" description="SF3 helicase" evidence="18">
    <location>
        <begin position="427"/>
        <end position="577"/>
    </location>
</feature>
<keyword evidence="5 15" id="KW-0235">DNA replication</keyword>
<feature type="compositionally biased region" description="Acidic residues" evidence="17">
    <location>
        <begin position="601"/>
        <end position="610"/>
    </location>
</feature>
<evidence type="ECO:0000256" key="13">
    <source>
        <dbReference type="ARBA" id="ARBA00048988"/>
    </source>
</evidence>
<dbReference type="Pfam" id="PF00519">
    <property type="entry name" value="PPV_E1_C"/>
    <property type="match status" value="1"/>
</dbReference>
<evidence type="ECO:0000259" key="18">
    <source>
        <dbReference type="PROSITE" id="PS51206"/>
    </source>
</evidence>
<keyword evidence="2 15" id="KW-0244">Early protein</keyword>
<dbReference type="Pfam" id="PF00524">
    <property type="entry name" value="PPV_E1_N"/>
    <property type="match status" value="1"/>
</dbReference>
<keyword evidence="20" id="KW-1185">Reference proteome</keyword>
<gene>
    <name evidence="15" type="primary">E1</name>
</gene>
<comment type="function">
    <text evidence="16">ATP-dependent DNA helicase required for initiation of viral DNA replication. It forms a complex with the viral E2 protein. The E1-E2 complex binds to the replication origin which contains binding sites for both proteins.</text>
</comment>
<dbReference type="InterPro" id="IPR014000">
    <property type="entry name" value="PPV_DNA_helicase_E1_N"/>
</dbReference>
<reference evidence="19 20" key="1">
    <citation type="journal article" date="2011" name="Vet. Dermatol.">
        <title>A case of a canine pigmented plaque associated with the presence of a Chi-papillomavirus.</title>
        <authorList>
            <person name="Lange C.E."/>
            <person name="Tobler K."/>
            <person name="Lehner A."/>
            <person name="Vetsch E."/>
            <person name="Favrot C."/>
        </authorList>
    </citation>
    <scope>NUCLEOTIDE SEQUENCE [LARGE SCALE GENOMIC DNA]</scope>
    <source>
        <strain evidence="19">Charlotte</strain>
    </source>
</reference>
<feature type="modified residue" description="Phosphoserine; by host" evidence="15">
    <location>
        <position position="89"/>
    </location>
</feature>
<evidence type="ECO:0000256" key="10">
    <source>
        <dbReference type="ARBA" id="ARBA00023125"/>
    </source>
</evidence>
<sequence length="625" mass="70511">MEGELEAGTDPQEGCSGHFIVQEAECSDMGSDEESDTEGDIPGLISDTPVEQGNTRALFQQQALTDDSREAQLLKRKLMSPKQKVADLSPRLRSITITPPKPSAKRRLFESSFDSGIENSGNHETEATNTDETQVDAVMFDNGDGRSEGRGEGDGEEYGPKEGGSGSIVKQLMKTSNRRAALLGKFKESFGLGLGELTRAFKSHKTCNADWVVYICGVHHSVYESMPEILRPICDYMVITGNSGRGGYLVLMLLRFKAQKCRDTLLKMLKDKFNVNDLQVVADPPKVKSVPAALYWFRMALSKTASVGGDTPEWITRQTLVNHQTGDAAKFDLAHMVQWAFDNNYTEESIIAYNYALIADEDINAAAWLNTNSQAKHVKDCCTMVRLYKTAIMRSLSISGWIHTRMKEFDDSGDWRDIVNFLRFQHVEFIAFLGAFKALLKGIPKRNCICIHGPPNTGKSMFCMSLLGFFGGRVISFANSKSQFWMQPLADARLALLDDATRATWDYFDMYLRNALDGNPISVDLKHRAPTQIKCPPLLITTNLNITHDDRWRYLFTRVKLFEFKYDFPFNEEGQPLYKLNHESWKSFFKRLWLQLDLSDQEDEGEDGEPEQTFKCGPRRSSQSL</sequence>
<dbReference type="EC" id="5.6.2.4" evidence="15 16"/>
<evidence type="ECO:0000256" key="2">
    <source>
        <dbReference type="ARBA" id="ARBA00022518"/>
    </source>
</evidence>
<dbReference type="PIRSF" id="PIRSF003383">
    <property type="entry name" value="Rep_E1_papillomaV"/>
    <property type="match status" value="1"/>
</dbReference>
<dbReference type="GO" id="GO:0003677">
    <property type="term" value="F:DNA binding"/>
    <property type="evidence" value="ECO:0007669"/>
    <property type="project" value="UniProtKB-UniRule"/>
</dbReference>
<feature type="region of interest" description="Disordered" evidence="17">
    <location>
        <begin position="25"/>
        <end position="51"/>
    </location>
</feature>
<dbReference type="SUPFAM" id="SSF52540">
    <property type="entry name" value="P-loop containing nucleoside triphosphate hydrolases"/>
    <property type="match status" value="1"/>
</dbReference>
<dbReference type="GO" id="GO:0043138">
    <property type="term" value="F:3'-5' DNA helicase activity"/>
    <property type="evidence" value="ECO:0007669"/>
    <property type="project" value="UniProtKB-UniRule"/>
</dbReference>
<evidence type="ECO:0000256" key="17">
    <source>
        <dbReference type="SAM" id="MobiDB-lite"/>
    </source>
</evidence>
<dbReference type="GO" id="GO:0042025">
    <property type="term" value="C:host cell nucleus"/>
    <property type="evidence" value="ECO:0007669"/>
    <property type="project" value="UniProtKB-SubCell"/>
</dbReference>
<keyword evidence="3 15" id="KW-0597">Phosphoprotein</keyword>
<comment type="catalytic activity">
    <reaction evidence="13 15 16">
        <text>ATP + H2O = ADP + phosphate + H(+)</text>
        <dbReference type="Rhea" id="RHEA:13065"/>
        <dbReference type="ChEBI" id="CHEBI:15377"/>
        <dbReference type="ChEBI" id="CHEBI:15378"/>
        <dbReference type="ChEBI" id="CHEBI:30616"/>
        <dbReference type="ChEBI" id="CHEBI:43474"/>
        <dbReference type="ChEBI" id="CHEBI:456216"/>
        <dbReference type="EC" id="5.6.2.4"/>
    </reaction>
</comment>
<evidence type="ECO:0000256" key="15">
    <source>
        <dbReference type="HAMAP-Rule" id="MF_04000"/>
    </source>
</evidence>
<dbReference type="Proteomes" id="UP000116989">
    <property type="component" value="Segment"/>
</dbReference>
<feature type="modified residue" description="Phosphoserine; by host" evidence="15">
    <location>
        <position position="80"/>
    </location>
</feature>
<comment type="subunit">
    <text evidence="15">Can form hexamers. Interacts with E2 protein; this interaction increases E1 DNA binding specificity. Interacts with host DNA polymerase subunit POLA2. Interacts with host single stranded DNA-binding protein RPA1. Interacts with host TOP1; this interaction stimulates the enzymatic activity of TOP1.</text>
</comment>
<evidence type="ECO:0000256" key="16">
    <source>
        <dbReference type="PIRNR" id="PIRNR003383"/>
    </source>
</evidence>
<evidence type="ECO:0000256" key="8">
    <source>
        <dbReference type="ARBA" id="ARBA00022806"/>
    </source>
</evidence>
<comment type="catalytic activity">
    <reaction evidence="12 15">
        <text>Couples ATP hydrolysis with the unwinding of duplex DNA by translocating in the 3'-5' direction.</text>
        <dbReference type="EC" id="5.6.2.4"/>
    </reaction>
</comment>
<dbReference type="Gene3D" id="3.40.50.300">
    <property type="entry name" value="P-loop containing nucleotide triphosphate hydrolases"/>
    <property type="match status" value="1"/>
</dbReference>
<dbReference type="Gene3D" id="3.40.1310.10">
    <property type="match status" value="1"/>
</dbReference>
<keyword evidence="4 15" id="KW-1048">Host nucleus</keyword>
<evidence type="ECO:0000313" key="19">
    <source>
        <dbReference type="EMBL" id="AEO16192.1"/>
    </source>
</evidence>
<comment type="caution">
    <text evidence="15">Lacks conserved residue(s) required for the propagation of feature annotation.</text>
</comment>
<dbReference type="InterPro" id="IPR046832">
    <property type="entry name" value="PPV_E1_DBD"/>
</dbReference>
<dbReference type="SUPFAM" id="SSF55464">
    <property type="entry name" value="Origin of replication-binding domain, RBD-like"/>
    <property type="match status" value="1"/>
</dbReference>
<protein>
    <recommendedName>
        <fullName evidence="15 16">Replication protein E1</fullName>
        <ecNumber evidence="15 16">5.6.2.4</ecNumber>
    </recommendedName>
    <alternativeName>
        <fullName evidence="15">ATP-dependent helicase E1</fullName>
    </alternativeName>
    <alternativeName>
        <fullName evidence="15">DNA 3'-5' helicase E1</fullName>
    </alternativeName>
</protein>
<evidence type="ECO:0000256" key="5">
    <source>
        <dbReference type="ARBA" id="ARBA00022705"/>
    </source>
</evidence>
<evidence type="ECO:0000256" key="7">
    <source>
        <dbReference type="ARBA" id="ARBA00022801"/>
    </source>
</evidence>
<evidence type="ECO:0000256" key="3">
    <source>
        <dbReference type="ARBA" id="ARBA00022553"/>
    </source>
</evidence>
<keyword evidence="9 15" id="KW-0067">ATP-binding</keyword>
<keyword evidence="11 15" id="KW-0413">Isomerase</keyword>
<accession>G3DRD9</accession>
<evidence type="ECO:0000256" key="11">
    <source>
        <dbReference type="ARBA" id="ARBA00023235"/>
    </source>
</evidence>
<evidence type="ECO:0000256" key="12">
    <source>
        <dbReference type="ARBA" id="ARBA00034617"/>
    </source>
</evidence>
<evidence type="ECO:0000256" key="14">
    <source>
        <dbReference type="ARBA" id="ARBA00093297"/>
    </source>
</evidence>
<comment type="similarity">
    <text evidence="15 16">Belongs to the papillomaviridae E1 protein family.</text>
</comment>
<dbReference type="PROSITE" id="PS51206">
    <property type="entry name" value="SF3_HELICASE_1"/>
    <property type="match status" value="1"/>
</dbReference>
<dbReference type="InterPro" id="IPR016393">
    <property type="entry name" value="Rep_E1_papillomaV"/>
</dbReference>
<evidence type="ECO:0000256" key="4">
    <source>
        <dbReference type="ARBA" id="ARBA00022562"/>
    </source>
</evidence>